<keyword evidence="2" id="KW-0540">Nuclease</keyword>
<dbReference type="InterPro" id="IPR044925">
    <property type="entry name" value="His-Me_finger_sf"/>
</dbReference>
<protein>
    <submittedName>
        <fullName evidence="6">Peptidase</fullName>
    </submittedName>
</protein>
<dbReference type="Pfam" id="PF04231">
    <property type="entry name" value="Endonuclease_1"/>
    <property type="match status" value="1"/>
</dbReference>
<evidence type="ECO:0000256" key="2">
    <source>
        <dbReference type="ARBA" id="ARBA00022722"/>
    </source>
</evidence>
<reference evidence="6 7" key="1">
    <citation type="submission" date="2019-01" db="EMBL/GenBank/DDBJ databases">
        <authorList>
            <person name="Chen W.-M."/>
        </authorList>
    </citation>
    <scope>NUCLEOTIDE SEQUENCE [LARGE SCALE GENOMIC DNA]</scope>
    <source>
        <strain evidence="6 7">CCP-18</strain>
    </source>
</reference>
<sequence>MRWVLSKGAWALVVALGAVHAPAAFSQTVLSKGVTVSSISGAKSSTKDYSLVVPAGATALSFKLSGGTGDADLYVRRGALATTSTNDCASTGSTNSETCSFATPTAATYYVRLVGYSSYSGASLVANYTAGSTPAPTVTLQNGVAVGSQGAAQGAWLRYTITVPAGATNLSITSSGGTGASDLYVRAGAEPSLTVYDCRPFVTGNNETCTFAQPQATTYHVGLYGYQAFSGVTVKAQYTAATTPPPSGGGATWSGFDSYYVQAIGKTGAALRSSLNQHAALGHVRKTYAEVWEAIKYTDEDPANTANVILIYTGRSQAKTANASANSSDQDAWNREHVWPKSHGFPDEAQWAHTDIHHLRPADVSVNSTRGNKDFDWGGTAIGEAPGNFTDADSFEPRAAVKGDIARMMFYMAIRYEGSDATGVPNLELADTTGTTGNFLGKRCALMTWHRQDPVDANEIRRHARIVERQGNRNPFVDYPAWAEELFGAGCP</sequence>
<evidence type="ECO:0000256" key="3">
    <source>
        <dbReference type="ARBA" id="ARBA00022801"/>
    </source>
</evidence>
<dbReference type="PANTHER" id="PTHR33607:SF2">
    <property type="entry name" value="ENDONUCLEASE-1"/>
    <property type="match status" value="1"/>
</dbReference>
<keyword evidence="7" id="KW-1185">Reference proteome</keyword>
<feature type="domain" description="Peptidase C-terminal archaeal/bacterial" evidence="5">
    <location>
        <begin position="159"/>
        <end position="225"/>
    </location>
</feature>
<evidence type="ECO:0000313" key="7">
    <source>
        <dbReference type="Proteomes" id="UP000288587"/>
    </source>
</evidence>
<dbReference type="SUPFAM" id="SSF54060">
    <property type="entry name" value="His-Me finger endonucleases"/>
    <property type="match status" value="1"/>
</dbReference>
<dbReference type="Gene3D" id="2.60.120.380">
    <property type="match status" value="2"/>
</dbReference>
<gene>
    <name evidence="6" type="ORF">EOD73_14765</name>
</gene>
<dbReference type="Proteomes" id="UP000288587">
    <property type="component" value="Unassembled WGS sequence"/>
</dbReference>
<dbReference type="AlphaFoldDB" id="A0A437LEV3"/>
<evidence type="ECO:0000313" key="6">
    <source>
        <dbReference type="EMBL" id="RVT83824.1"/>
    </source>
</evidence>
<evidence type="ECO:0000256" key="4">
    <source>
        <dbReference type="SAM" id="SignalP"/>
    </source>
</evidence>
<dbReference type="RefSeq" id="WP_127683788.1">
    <property type="nucleotide sequence ID" value="NZ_SACM01000004.1"/>
</dbReference>
<keyword evidence="3" id="KW-0378">Hydrolase</keyword>
<dbReference type="PANTHER" id="PTHR33607">
    <property type="entry name" value="ENDONUCLEASE-1"/>
    <property type="match status" value="1"/>
</dbReference>
<name>A0A437LEV3_9BURK</name>
<organism evidence="6 7">
    <name type="scientific">Inhella crocodyli</name>
    <dbReference type="NCBI Taxonomy" id="2499851"/>
    <lineage>
        <taxon>Bacteria</taxon>
        <taxon>Pseudomonadati</taxon>
        <taxon>Pseudomonadota</taxon>
        <taxon>Betaproteobacteria</taxon>
        <taxon>Burkholderiales</taxon>
        <taxon>Sphaerotilaceae</taxon>
        <taxon>Inhella</taxon>
    </lineage>
</organism>
<feature type="signal peptide" evidence="4">
    <location>
        <begin position="1"/>
        <end position="26"/>
    </location>
</feature>
<dbReference type="GO" id="GO:0004518">
    <property type="term" value="F:nuclease activity"/>
    <property type="evidence" value="ECO:0007669"/>
    <property type="project" value="UniProtKB-KW"/>
</dbReference>
<dbReference type="InterPro" id="IPR007280">
    <property type="entry name" value="Peptidase_C_arc/bac"/>
</dbReference>
<comment type="similarity">
    <text evidence="1">Belongs to the EndA/NucM nuclease family.</text>
</comment>
<keyword evidence="4" id="KW-0732">Signal</keyword>
<dbReference type="InterPro" id="IPR007346">
    <property type="entry name" value="Endonuclease-I"/>
</dbReference>
<proteinExistence type="inferred from homology"/>
<dbReference type="Pfam" id="PF04151">
    <property type="entry name" value="PPC"/>
    <property type="match status" value="2"/>
</dbReference>
<evidence type="ECO:0000256" key="1">
    <source>
        <dbReference type="ARBA" id="ARBA00006429"/>
    </source>
</evidence>
<dbReference type="OrthoDB" id="5378341at2"/>
<feature type="chain" id="PRO_5019366386" evidence="4">
    <location>
        <begin position="27"/>
        <end position="492"/>
    </location>
</feature>
<comment type="caution">
    <text evidence="6">The sequence shown here is derived from an EMBL/GenBank/DDBJ whole genome shotgun (WGS) entry which is preliminary data.</text>
</comment>
<dbReference type="EMBL" id="SACM01000004">
    <property type="protein sequence ID" value="RVT83824.1"/>
    <property type="molecule type" value="Genomic_DNA"/>
</dbReference>
<feature type="domain" description="Peptidase C-terminal archaeal/bacterial" evidence="5">
    <location>
        <begin position="46"/>
        <end position="113"/>
    </location>
</feature>
<dbReference type="GO" id="GO:0016787">
    <property type="term" value="F:hydrolase activity"/>
    <property type="evidence" value="ECO:0007669"/>
    <property type="project" value="UniProtKB-KW"/>
</dbReference>
<evidence type="ECO:0000259" key="5">
    <source>
        <dbReference type="Pfam" id="PF04151"/>
    </source>
</evidence>
<accession>A0A437LEV3</accession>